<protein>
    <recommendedName>
        <fullName evidence="3">2-dehydropantoate 2-reductase</fullName>
        <ecNumber evidence="2">1.1.1.169</ecNumber>
    </recommendedName>
    <alternativeName>
        <fullName evidence="5">Ketopantoate reductase</fullName>
    </alternativeName>
</protein>
<dbReference type="PANTHER" id="PTHR21708:SF26">
    <property type="entry name" value="2-DEHYDROPANTOATE 2-REDUCTASE"/>
    <property type="match status" value="1"/>
</dbReference>
<evidence type="ECO:0000256" key="2">
    <source>
        <dbReference type="ARBA" id="ARBA00013014"/>
    </source>
</evidence>
<feature type="domain" description="Ketopantoate reductase C-terminal" evidence="8">
    <location>
        <begin position="211"/>
        <end position="303"/>
    </location>
</feature>
<dbReference type="OrthoDB" id="9796561at2"/>
<dbReference type="GO" id="GO:0015940">
    <property type="term" value="P:pantothenate biosynthetic process"/>
    <property type="evidence" value="ECO:0007669"/>
    <property type="project" value="UniProtKB-UniPathway"/>
</dbReference>
<dbReference type="GO" id="GO:0005737">
    <property type="term" value="C:cytoplasm"/>
    <property type="evidence" value="ECO:0007669"/>
    <property type="project" value="TreeGrafter"/>
</dbReference>
<sequence>MTRYIIIGAGAVGASLAAQFELSGLDYALVGRGAQIRHIIDHGLAYQRPPGTRQIRLKAFDIAQPPSLRQDDILLLTVKSQDVAEALAFWAWRAIEYSQELTASDLPIVTFQNGLAAEAAALRLFPNVYGASILTPARFTETGRVVVGGDPQVAVVTIGRYPHGTDETAAKLVADLDRSDYIAETTSDIQRWKAAKLLHNVRNVLELFDGAEDERAAFSAALVQETETVLKAAGHTFASHSERTVSAAHWKIAENSGIRAGQQSTWQSFTRGASSEVDYLNGEIVLLGRLHGIVTPYNRAAQEIAGSAARQGGFTALLPFANLRRLAENHLSFSTLTHSRPKAHQTGGSRGFA</sequence>
<dbReference type="Gene3D" id="3.40.50.720">
    <property type="entry name" value="NAD(P)-binding Rossmann-like Domain"/>
    <property type="match status" value="1"/>
</dbReference>
<dbReference type="SUPFAM" id="SSF51735">
    <property type="entry name" value="NAD(P)-binding Rossmann-fold domains"/>
    <property type="match status" value="1"/>
</dbReference>
<organism evidence="9 10">
    <name type="scientific">Rhizobium lusitanum</name>
    <dbReference type="NCBI Taxonomy" id="293958"/>
    <lineage>
        <taxon>Bacteria</taxon>
        <taxon>Pseudomonadati</taxon>
        <taxon>Pseudomonadota</taxon>
        <taxon>Alphaproteobacteria</taxon>
        <taxon>Hyphomicrobiales</taxon>
        <taxon>Rhizobiaceae</taxon>
        <taxon>Rhizobium/Agrobacterium group</taxon>
        <taxon>Rhizobium</taxon>
    </lineage>
</organism>
<dbReference type="InterPro" id="IPR013332">
    <property type="entry name" value="KPR_N"/>
</dbReference>
<dbReference type="Pfam" id="PF02558">
    <property type="entry name" value="ApbA"/>
    <property type="match status" value="1"/>
</dbReference>
<accession>A0A1C3WNZ7</accession>
<proteinExistence type="predicted"/>
<dbReference type="Gene3D" id="1.10.1040.10">
    <property type="entry name" value="N-(1-d-carboxylethyl)-l-norvaline Dehydrogenase, domain 2"/>
    <property type="match status" value="1"/>
</dbReference>
<name>A0A1C3WNZ7_9HYPH</name>
<keyword evidence="4" id="KW-0566">Pantothenate biosynthesis</keyword>
<evidence type="ECO:0000259" key="8">
    <source>
        <dbReference type="Pfam" id="PF08546"/>
    </source>
</evidence>
<dbReference type="InterPro" id="IPR013328">
    <property type="entry name" value="6PGD_dom2"/>
</dbReference>
<evidence type="ECO:0000313" key="10">
    <source>
        <dbReference type="Proteomes" id="UP000199205"/>
    </source>
</evidence>
<dbReference type="InterPro" id="IPR008927">
    <property type="entry name" value="6-PGluconate_DH-like_C_sf"/>
</dbReference>
<dbReference type="InterPro" id="IPR013752">
    <property type="entry name" value="KPA_reductase"/>
</dbReference>
<evidence type="ECO:0000256" key="4">
    <source>
        <dbReference type="ARBA" id="ARBA00022655"/>
    </source>
</evidence>
<dbReference type="UniPathway" id="UPA00028">
    <property type="reaction ID" value="UER00004"/>
</dbReference>
<dbReference type="Pfam" id="PF08546">
    <property type="entry name" value="ApbA_C"/>
    <property type="match status" value="1"/>
</dbReference>
<dbReference type="EC" id="1.1.1.169" evidence="2"/>
<dbReference type="EMBL" id="FMAF01000014">
    <property type="protein sequence ID" value="SCB41596.1"/>
    <property type="molecule type" value="Genomic_DNA"/>
</dbReference>
<dbReference type="SUPFAM" id="SSF48179">
    <property type="entry name" value="6-phosphogluconate dehydrogenase C-terminal domain-like"/>
    <property type="match status" value="1"/>
</dbReference>
<dbReference type="GO" id="GO:0008677">
    <property type="term" value="F:2-dehydropantoate 2-reductase activity"/>
    <property type="evidence" value="ECO:0007669"/>
    <property type="project" value="UniProtKB-EC"/>
</dbReference>
<dbReference type="InterPro" id="IPR036291">
    <property type="entry name" value="NAD(P)-bd_dom_sf"/>
</dbReference>
<comment type="catalytic activity">
    <reaction evidence="6">
        <text>(R)-pantoate + NADP(+) = 2-dehydropantoate + NADPH + H(+)</text>
        <dbReference type="Rhea" id="RHEA:16233"/>
        <dbReference type="ChEBI" id="CHEBI:11561"/>
        <dbReference type="ChEBI" id="CHEBI:15378"/>
        <dbReference type="ChEBI" id="CHEBI:15980"/>
        <dbReference type="ChEBI" id="CHEBI:57783"/>
        <dbReference type="ChEBI" id="CHEBI:58349"/>
        <dbReference type="EC" id="1.1.1.169"/>
    </reaction>
</comment>
<feature type="domain" description="Ketopantoate reductase N-terminal" evidence="7">
    <location>
        <begin position="5"/>
        <end position="153"/>
    </location>
</feature>
<evidence type="ECO:0000259" key="7">
    <source>
        <dbReference type="Pfam" id="PF02558"/>
    </source>
</evidence>
<gene>
    <name evidence="9" type="ORF">GA0061101_11431</name>
</gene>
<evidence type="ECO:0000256" key="6">
    <source>
        <dbReference type="ARBA" id="ARBA00048793"/>
    </source>
</evidence>
<comment type="pathway">
    <text evidence="1">Cofactor biosynthesis; (R)-pantothenate biosynthesis; (R)-pantoate from 3-methyl-2-oxobutanoate: step 2/2.</text>
</comment>
<dbReference type="RefSeq" id="WP_037197620.1">
    <property type="nucleotide sequence ID" value="NZ_FMAF01000014.1"/>
</dbReference>
<dbReference type="PANTHER" id="PTHR21708">
    <property type="entry name" value="PROBABLE 2-DEHYDROPANTOATE 2-REDUCTASE"/>
    <property type="match status" value="1"/>
</dbReference>
<evidence type="ECO:0000256" key="1">
    <source>
        <dbReference type="ARBA" id="ARBA00004994"/>
    </source>
</evidence>
<dbReference type="AlphaFoldDB" id="A0A1C3WNZ7"/>
<evidence type="ECO:0000313" key="9">
    <source>
        <dbReference type="EMBL" id="SCB41596.1"/>
    </source>
</evidence>
<dbReference type="InterPro" id="IPR051402">
    <property type="entry name" value="KPR-Related"/>
</dbReference>
<evidence type="ECO:0000256" key="5">
    <source>
        <dbReference type="ARBA" id="ARBA00032024"/>
    </source>
</evidence>
<dbReference type="Proteomes" id="UP000199205">
    <property type="component" value="Unassembled WGS sequence"/>
</dbReference>
<reference evidence="9 10" key="1">
    <citation type="submission" date="2016-08" db="EMBL/GenBank/DDBJ databases">
        <authorList>
            <person name="Seilhamer J.J."/>
        </authorList>
    </citation>
    <scope>NUCLEOTIDE SEQUENCE [LARGE SCALE GENOMIC DNA]</scope>
    <source>
        <strain evidence="9 10">P1-7</strain>
    </source>
</reference>
<evidence type="ECO:0000256" key="3">
    <source>
        <dbReference type="ARBA" id="ARBA00019465"/>
    </source>
</evidence>